<sequence>MKYPFSALPEQPESSPQDHRQYQLIRLANGLTTLLVHIPDAQQAAASVAVNAGHFQDPEDTPGLTHFLEHMLFLGSEPYPEAASYSDFISFAGGHHNAWTGTEHSNYYLELPLQHFAEGLKRFSSLLSTPLFNEQWVNKERQAIESEYRLKLKDELRRLYDVHKETSNHAHPFSRFSVGSEKTLVDSSDASLLDKLKDVFNGYYHAGNMALTLVGPQSLDELAELAAEHFQTIAPAKQQTEPPQVPLYTEEQLGTWIYIKPLKQANRLLITFALPEINSDYLHKTTSFIAHLFGYEGPHSLFSMLRSKGWVTSLSAGGGASGSNFKDFTINIHLTELGREHLTSVIQSCFRYVRLVRDEGLVDALYAERRQMVELAYLFPETMRPVDLASQLSVNMLHYKPEHVISGDFRMDALNKPFAQKLLAHMTPENSRITVIHPDVPTNKVSRWYAADYAIKAFTEEEVAAFTAPFPMSTDTQGEPLPFAIPGSNPFIPKRTQPHPLDQTSTGIERIPRQTQISPALELWHLQDPDFRVPKGHIYLMLRMPFANSSARNYACSQIWCELGLELLNEAFYDGEVAGMHFNLYPQQGGITLHIAGFSCRQAQLFKALVSKLSDFEPSPTMFAEIRQELYNNWSEVHKNSPVNHLFAMLHHHLQQGSFTAKQMAESLEDVDYEHFINILPGLFRDAQATMLVHGDTPFAEAKAMAKHAACTLPVTAEPETQATRYVRRLSLGIKQADFPSSHPDHATAFFLQGENTTAEEKAVFLLFNHLANPLFFSELRTRQQLGYLVGSSYVPMYGLPGILFYVQSPNYSPEHLAERIQAFLATFLEQVQHLEPNQWQAAQQAVSHHLRASAPSLRIRAQRLWQSITHNKSEFGLALELADTVCSLRFDTFLQRMQHHLHDNMAAMALYTAPSKA</sequence>
<dbReference type="Pfam" id="PF00675">
    <property type="entry name" value="Peptidase_M16"/>
    <property type="match status" value="1"/>
</dbReference>
<organism evidence="19 20">
    <name type="scientific">Aliidiomarina taiwanensis</name>
    <dbReference type="NCBI Taxonomy" id="946228"/>
    <lineage>
        <taxon>Bacteria</taxon>
        <taxon>Pseudomonadati</taxon>
        <taxon>Pseudomonadota</taxon>
        <taxon>Gammaproteobacteria</taxon>
        <taxon>Alteromonadales</taxon>
        <taxon>Idiomarinaceae</taxon>
        <taxon>Aliidiomarina</taxon>
    </lineage>
</organism>
<evidence type="ECO:0000256" key="11">
    <source>
        <dbReference type="ARBA" id="ARBA00029597"/>
    </source>
</evidence>
<dbReference type="PANTHER" id="PTHR43690">
    <property type="entry name" value="NARDILYSIN"/>
    <property type="match status" value="1"/>
</dbReference>
<dbReference type="GO" id="GO:0046872">
    <property type="term" value="F:metal ion binding"/>
    <property type="evidence" value="ECO:0007669"/>
    <property type="project" value="UniProtKB-KW"/>
</dbReference>
<comment type="similarity">
    <text evidence="3 14">Belongs to the peptidase M16 family.</text>
</comment>
<evidence type="ECO:0000256" key="12">
    <source>
        <dbReference type="ARBA" id="ARBA00031184"/>
    </source>
</evidence>
<reference evidence="19 20" key="1">
    <citation type="journal article" date="2011" name="Front. Microbiol.">
        <title>Genomic signatures of strain selection and enhancement in Bacillus atrophaeus var. globigii, a historical biowarfare simulant.</title>
        <authorList>
            <person name="Gibbons H.S."/>
            <person name="Broomall S.M."/>
            <person name="McNew L.A."/>
            <person name="Daligault H."/>
            <person name="Chapman C."/>
            <person name="Bruce D."/>
            <person name="Karavis M."/>
            <person name="Krepps M."/>
            <person name="McGregor P.A."/>
            <person name="Hong C."/>
            <person name="Park K.H."/>
            <person name="Akmal A."/>
            <person name="Feldman A."/>
            <person name="Lin J.S."/>
            <person name="Chang W.E."/>
            <person name="Higgs B.W."/>
            <person name="Demirev P."/>
            <person name="Lindquist J."/>
            <person name="Liem A."/>
            <person name="Fochler E."/>
            <person name="Read T.D."/>
            <person name="Tapia R."/>
            <person name="Johnson S."/>
            <person name="Bishop-Lilly K.A."/>
            <person name="Detter C."/>
            <person name="Han C."/>
            <person name="Sozhamannan S."/>
            <person name="Rosenzweig C.N."/>
            <person name="Skowronski E.W."/>
        </authorList>
    </citation>
    <scope>NUCLEOTIDE SEQUENCE [LARGE SCALE GENOMIC DNA]</scope>
    <source>
        <strain evidence="19 20">AIT1</strain>
    </source>
</reference>
<keyword evidence="10" id="KW-0482">Metalloprotease</keyword>
<comment type="cofactor">
    <cofactor evidence="1">
        <name>Zn(2+)</name>
        <dbReference type="ChEBI" id="CHEBI:29105"/>
    </cofactor>
</comment>
<feature type="domain" description="Peptidase M16 middle/third" evidence="17">
    <location>
        <begin position="379"/>
        <end position="666"/>
    </location>
</feature>
<dbReference type="InterPro" id="IPR011765">
    <property type="entry name" value="Pept_M16_N"/>
</dbReference>
<evidence type="ECO:0000256" key="7">
    <source>
        <dbReference type="ARBA" id="ARBA00022723"/>
    </source>
</evidence>
<dbReference type="EC" id="3.4.24.55" evidence="4"/>
<dbReference type="Pfam" id="PF05193">
    <property type="entry name" value="Peptidase_M16_C"/>
    <property type="match status" value="1"/>
</dbReference>
<evidence type="ECO:0000256" key="1">
    <source>
        <dbReference type="ARBA" id="ARBA00001947"/>
    </source>
</evidence>
<name>A0A432X8Y0_9GAMM</name>
<feature type="domain" description="Coenzyme PQQ synthesis protein F-like C-terminal lobe" evidence="18">
    <location>
        <begin position="767"/>
        <end position="866"/>
    </location>
</feature>
<dbReference type="GO" id="GO:0004222">
    <property type="term" value="F:metalloendopeptidase activity"/>
    <property type="evidence" value="ECO:0007669"/>
    <property type="project" value="UniProtKB-EC"/>
</dbReference>
<comment type="caution">
    <text evidence="19">The sequence shown here is derived from an EMBL/GenBank/DDBJ whole genome shotgun (WGS) entry which is preliminary data.</text>
</comment>
<dbReference type="AlphaFoldDB" id="A0A432X8Y0"/>
<evidence type="ECO:0000259" key="17">
    <source>
        <dbReference type="Pfam" id="PF16187"/>
    </source>
</evidence>
<evidence type="ECO:0000256" key="2">
    <source>
        <dbReference type="ARBA" id="ARBA00002184"/>
    </source>
</evidence>
<feature type="domain" description="Peptidase M16 C-terminal" evidence="16">
    <location>
        <begin position="193"/>
        <end position="368"/>
    </location>
</feature>
<evidence type="ECO:0000256" key="8">
    <source>
        <dbReference type="ARBA" id="ARBA00022801"/>
    </source>
</evidence>
<dbReference type="SUPFAM" id="SSF63411">
    <property type="entry name" value="LuxS/MPP-like metallohydrolase"/>
    <property type="match status" value="4"/>
</dbReference>
<dbReference type="RefSeq" id="WP_126756236.1">
    <property type="nucleotide sequence ID" value="NZ_PIPQ01000001.1"/>
</dbReference>
<dbReference type="InterPro" id="IPR001431">
    <property type="entry name" value="Pept_M16_Zn_BS"/>
</dbReference>
<dbReference type="InterPro" id="IPR007863">
    <property type="entry name" value="Peptidase_M16_C"/>
</dbReference>
<dbReference type="Pfam" id="PF16187">
    <property type="entry name" value="Peptidase_M16_M"/>
    <property type="match status" value="1"/>
</dbReference>
<keyword evidence="7" id="KW-0479">Metal-binding</keyword>
<dbReference type="PANTHER" id="PTHR43690:SF18">
    <property type="entry name" value="INSULIN-DEGRADING ENZYME-RELATED"/>
    <property type="match status" value="1"/>
</dbReference>
<keyword evidence="8" id="KW-0378">Hydrolase</keyword>
<dbReference type="InterPro" id="IPR011249">
    <property type="entry name" value="Metalloenz_LuxS/M16"/>
</dbReference>
<dbReference type="Proteomes" id="UP000286976">
    <property type="component" value="Unassembled WGS sequence"/>
</dbReference>
<dbReference type="InterPro" id="IPR050626">
    <property type="entry name" value="Peptidase_M16"/>
</dbReference>
<keyword evidence="6" id="KW-0645">Protease</keyword>
<evidence type="ECO:0000256" key="10">
    <source>
        <dbReference type="ARBA" id="ARBA00023049"/>
    </source>
</evidence>
<dbReference type="PROSITE" id="PS00143">
    <property type="entry name" value="INSULINASE"/>
    <property type="match status" value="1"/>
</dbReference>
<evidence type="ECO:0000256" key="4">
    <source>
        <dbReference type="ARBA" id="ARBA00012449"/>
    </source>
</evidence>
<evidence type="ECO:0000313" key="19">
    <source>
        <dbReference type="EMBL" id="RUO43848.1"/>
    </source>
</evidence>
<dbReference type="FunFam" id="3.30.830.10:FF:000005">
    <property type="entry name" value="nardilysin isoform X1"/>
    <property type="match status" value="1"/>
</dbReference>
<evidence type="ECO:0000256" key="5">
    <source>
        <dbReference type="ARBA" id="ARBA00017565"/>
    </source>
</evidence>
<dbReference type="Gene3D" id="3.30.830.10">
    <property type="entry name" value="Metalloenzyme, LuxS/M16 peptidase-like"/>
    <property type="match status" value="4"/>
</dbReference>
<evidence type="ECO:0000256" key="14">
    <source>
        <dbReference type="RuleBase" id="RU004447"/>
    </source>
</evidence>
<keyword evidence="9" id="KW-0862">Zinc</keyword>
<accession>A0A432X8Y0</accession>
<evidence type="ECO:0000259" key="18">
    <source>
        <dbReference type="Pfam" id="PF22456"/>
    </source>
</evidence>
<dbReference type="InterPro" id="IPR032632">
    <property type="entry name" value="Peptidase_M16_M"/>
</dbReference>
<evidence type="ECO:0000313" key="20">
    <source>
        <dbReference type="Proteomes" id="UP000286976"/>
    </source>
</evidence>
<protein>
    <recommendedName>
        <fullName evidence="5">Protease 3</fullName>
        <ecNumber evidence="4">3.4.24.55</ecNumber>
    </recommendedName>
    <alternativeName>
        <fullName evidence="13">Pitrilysin</fullName>
    </alternativeName>
    <alternativeName>
        <fullName evidence="12">Protease III</fullName>
    </alternativeName>
    <alternativeName>
        <fullName evidence="11">Protease pi</fullName>
    </alternativeName>
</protein>
<evidence type="ECO:0000256" key="3">
    <source>
        <dbReference type="ARBA" id="ARBA00007261"/>
    </source>
</evidence>
<gene>
    <name evidence="19" type="ORF">CWE15_01225</name>
</gene>
<dbReference type="GO" id="GO:0005737">
    <property type="term" value="C:cytoplasm"/>
    <property type="evidence" value="ECO:0007669"/>
    <property type="project" value="UniProtKB-ARBA"/>
</dbReference>
<evidence type="ECO:0000256" key="9">
    <source>
        <dbReference type="ARBA" id="ARBA00022833"/>
    </source>
</evidence>
<evidence type="ECO:0000259" key="16">
    <source>
        <dbReference type="Pfam" id="PF05193"/>
    </source>
</evidence>
<comment type="function">
    <text evidence="2">Endopeptidase that degrades small peptides of less than 7 kDa, such as glucagon and insulin.</text>
</comment>
<evidence type="ECO:0000256" key="6">
    <source>
        <dbReference type="ARBA" id="ARBA00022670"/>
    </source>
</evidence>
<evidence type="ECO:0000256" key="13">
    <source>
        <dbReference type="ARBA" id="ARBA00033450"/>
    </source>
</evidence>
<dbReference type="EMBL" id="PIPQ01000001">
    <property type="protein sequence ID" value="RUO43848.1"/>
    <property type="molecule type" value="Genomic_DNA"/>
</dbReference>
<keyword evidence="20" id="KW-1185">Reference proteome</keyword>
<dbReference type="FunFam" id="3.30.830.10:FF:000012">
    <property type="entry name" value="Protease 3"/>
    <property type="match status" value="1"/>
</dbReference>
<feature type="domain" description="Peptidase M16 N-terminal" evidence="15">
    <location>
        <begin position="34"/>
        <end position="149"/>
    </location>
</feature>
<dbReference type="InterPro" id="IPR054734">
    <property type="entry name" value="PqqF-like_C_4"/>
</dbReference>
<dbReference type="OrthoDB" id="9811314at2"/>
<dbReference type="GO" id="GO:0006508">
    <property type="term" value="P:proteolysis"/>
    <property type="evidence" value="ECO:0007669"/>
    <property type="project" value="UniProtKB-KW"/>
</dbReference>
<proteinExistence type="inferred from homology"/>
<evidence type="ECO:0000259" key="15">
    <source>
        <dbReference type="Pfam" id="PF00675"/>
    </source>
</evidence>
<dbReference type="Pfam" id="PF22456">
    <property type="entry name" value="PqqF-like_C_4"/>
    <property type="match status" value="1"/>
</dbReference>